<comment type="catalytic activity">
    <reaction evidence="8 9">
        <text>H2O2 + AH2 = A + 2 H2O</text>
        <dbReference type="Rhea" id="RHEA:30275"/>
        <dbReference type="ChEBI" id="CHEBI:13193"/>
        <dbReference type="ChEBI" id="CHEBI:15377"/>
        <dbReference type="ChEBI" id="CHEBI:16240"/>
        <dbReference type="ChEBI" id="CHEBI:17499"/>
        <dbReference type="EC" id="1.11.1.21"/>
    </reaction>
</comment>
<comment type="cofactor">
    <cofactor evidence="8">
        <name>heme b</name>
        <dbReference type="ChEBI" id="CHEBI:60344"/>
    </cofactor>
    <text evidence="8">Binds 1 heme b (iron(II)-protoporphyrin IX) group per dimer.</text>
</comment>
<evidence type="ECO:0000256" key="7">
    <source>
        <dbReference type="ARBA" id="ARBA00049145"/>
    </source>
</evidence>
<name>J4UXG4_9GAMM</name>
<dbReference type="PRINTS" id="PR00458">
    <property type="entry name" value="PEROXIDASE"/>
</dbReference>
<dbReference type="CDD" id="cd00649">
    <property type="entry name" value="catalase_peroxidase_1"/>
    <property type="match status" value="1"/>
</dbReference>
<sequence length="713" mass="78940">MTDKSEGKCPVMHGAMTTNSSSGTSTRDWWPNQLNLNILHQHDKKSNPMDEDFDYREEFKKIDYEALKKDLNELMTDSQDWWPADYGHYGPFFIRMTWHAAGTYRNTDGRGGGGTGAQRFAPLNSWPDNGNLDKARRLLWPIKQKYGKQISWADLLILAGNVAIESMGGTTFGFSGGRADIWGPEEDIHWGVESEWLENKRYKGKRELDNPLAAVQMGLIYVNPQGPDGNPDPLASAHDIRETFGRMAMNDEETVALVAGGHTFGKAHGAGAEDHVQSEPEGAPLEEMGFGWTSTYASGVGSDTITSGIEGAWTANPTQWDNGYFDLLFGYEWELTKSPAGAHIWHAVGQTEEDMAPDAEDASKKVPTMMTTADMALREDPSYKKISKRFHENPDEFADAFARAWFKLLHRDMGPKSRYMGPEVPGEELIWQDPVPLGNSDYDIEKVKEMISKSGLSIQEMVETAWASASTYRGSDMRGGANGSRIRLAPQKDWEANNPSQLSKVLDIYESISNETGASVADVVVLAGNLAIEKASGVEVPFTPGRGDASQEQTDIESFEVLEPKSDAFRNYHAKGVNTSPEEIMLDKAQLLGLTAPEMTVLVGGLRSLGISSNGYGLFTEDSNKLSNDYFKTLLDMSVQWKPNGTGNSYEAFDRKSGEKVRTASRSDLVFGSNSQLRAIVEVYAEDDSSDKFAKDFICAWNKVMNADRFDVQ</sequence>
<evidence type="ECO:0000256" key="8">
    <source>
        <dbReference type="HAMAP-Rule" id="MF_01961"/>
    </source>
</evidence>
<comment type="PTM">
    <text evidence="8">Formation of the three residue Trp-Tyr-Met cross-link is important for the catalase, but not the peroxidase activity of the enzyme.</text>
</comment>
<dbReference type="EC" id="1.11.1.21" evidence="8 9"/>
<dbReference type="GO" id="GO:0042744">
    <property type="term" value="P:hydrogen peroxide catabolic process"/>
    <property type="evidence" value="ECO:0007669"/>
    <property type="project" value="UniProtKB-KW"/>
</dbReference>
<dbReference type="GO" id="GO:0046872">
    <property type="term" value="F:metal ion binding"/>
    <property type="evidence" value="ECO:0007669"/>
    <property type="project" value="UniProtKB-KW"/>
</dbReference>
<dbReference type="NCBIfam" id="NF011635">
    <property type="entry name" value="PRK15061.1"/>
    <property type="match status" value="1"/>
</dbReference>
<comment type="catalytic activity">
    <reaction evidence="7 8 9">
        <text>2 H2O2 = O2 + 2 H2O</text>
        <dbReference type="Rhea" id="RHEA:20309"/>
        <dbReference type="ChEBI" id="CHEBI:15377"/>
        <dbReference type="ChEBI" id="CHEBI:15379"/>
        <dbReference type="ChEBI" id="CHEBI:16240"/>
        <dbReference type="EC" id="1.11.1.21"/>
    </reaction>
</comment>
<feature type="compositionally biased region" description="Polar residues" evidence="10">
    <location>
        <begin position="16"/>
        <end position="26"/>
    </location>
</feature>
<evidence type="ECO:0000256" key="5">
    <source>
        <dbReference type="ARBA" id="ARBA00023004"/>
    </source>
</evidence>
<dbReference type="PROSITE" id="PS00435">
    <property type="entry name" value="PEROXIDASE_1"/>
    <property type="match status" value="1"/>
</dbReference>
<dbReference type="HAMAP" id="MF_01961">
    <property type="entry name" value="Catal_peroxid"/>
    <property type="match status" value="1"/>
</dbReference>
<dbReference type="Proteomes" id="UP000010305">
    <property type="component" value="Unassembled WGS sequence"/>
</dbReference>
<dbReference type="InterPro" id="IPR019793">
    <property type="entry name" value="Peroxidases_heam-ligand_BS"/>
</dbReference>
<evidence type="ECO:0000313" key="12">
    <source>
        <dbReference type="EMBL" id="EJP71122.1"/>
    </source>
</evidence>
<comment type="caution">
    <text evidence="8">Lacks conserved residue(s) required for the propagation of feature annotation.</text>
</comment>
<protein>
    <recommendedName>
        <fullName evidence="8 9">Catalase-peroxidase</fullName>
        <shortName evidence="8">CP</shortName>
        <ecNumber evidence="8 9">1.11.1.21</ecNumber>
    </recommendedName>
    <alternativeName>
        <fullName evidence="8">Peroxidase/catalase</fullName>
    </alternativeName>
</protein>
<proteinExistence type="inferred from homology"/>
<dbReference type="PRINTS" id="PR00460">
    <property type="entry name" value="BPEROXIDASE"/>
</dbReference>
<gene>
    <name evidence="8 12" type="primary">katG</name>
    <name evidence="12" type="ORF">NT01SARS_0922</name>
</gene>
<evidence type="ECO:0000256" key="9">
    <source>
        <dbReference type="RuleBase" id="RU003451"/>
    </source>
</evidence>
<feature type="active site" description="Proton acceptor" evidence="8">
    <location>
        <position position="99"/>
    </location>
</feature>
<evidence type="ECO:0000313" key="13">
    <source>
        <dbReference type="Proteomes" id="UP000010305"/>
    </source>
</evidence>
<evidence type="ECO:0000256" key="6">
    <source>
        <dbReference type="ARBA" id="ARBA00023324"/>
    </source>
</evidence>
<evidence type="ECO:0000256" key="1">
    <source>
        <dbReference type="ARBA" id="ARBA00022559"/>
    </source>
</evidence>
<dbReference type="FunFam" id="1.10.520.10:FF:000002">
    <property type="entry name" value="Catalase-peroxidase"/>
    <property type="match status" value="1"/>
</dbReference>
<organism evidence="12 13">
    <name type="scientific">SAR86 cluster bacterium SAR86A</name>
    <dbReference type="NCBI Taxonomy" id="1123866"/>
    <lineage>
        <taxon>Bacteria</taxon>
        <taxon>Pseudomonadati</taxon>
        <taxon>Pseudomonadota</taxon>
        <taxon>Gammaproteobacteria</taxon>
        <taxon>SAR86 cluster</taxon>
    </lineage>
</organism>
<keyword evidence="2 8" id="KW-0349">Heme</keyword>
<dbReference type="STRING" id="1123866.NT01SARS_0922"/>
<keyword evidence="1 8" id="KW-0575">Peroxidase</keyword>
<evidence type="ECO:0000256" key="3">
    <source>
        <dbReference type="ARBA" id="ARBA00022723"/>
    </source>
</evidence>
<dbReference type="Gene3D" id="1.10.520.10">
    <property type="match status" value="2"/>
</dbReference>
<dbReference type="InterPro" id="IPR019794">
    <property type="entry name" value="Peroxidases_AS"/>
</dbReference>
<accession>J4UXG4</accession>
<feature type="cross-link" description="Tryptophyl-tyrosyl-methioninium (Tyr-Met) (with Trp-98)" evidence="8">
    <location>
        <begin position="221"/>
        <end position="247"/>
    </location>
</feature>
<dbReference type="FunFam" id="1.10.420.10:FF:000002">
    <property type="entry name" value="Catalase-peroxidase"/>
    <property type="match status" value="1"/>
</dbReference>
<dbReference type="PANTHER" id="PTHR30555">
    <property type="entry name" value="HYDROPEROXIDASE I, BIFUNCTIONAL CATALASE-PEROXIDASE"/>
    <property type="match status" value="1"/>
</dbReference>
<dbReference type="GO" id="GO:0020037">
    <property type="term" value="F:heme binding"/>
    <property type="evidence" value="ECO:0007669"/>
    <property type="project" value="InterPro"/>
</dbReference>
<dbReference type="NCBIfam" id="TIGR00198">
    <property type="entry name" value="cat_per_HPI"/>
    <property type="match status" value="1"/>
</dbReference>
<keyword evidence="3 8" id="KW-0479">Metal-binding</keyword>
<dbReference type="InterPro" id="IPR010255">
    <property type="entry name" value="Haem_peroxidase_sf"/>
</dbReference>
<dbReference type="SUPFAM" id="SSF48113">
    <property type="entry name" value="Heme-dependent peroxidases"/>
    <property type="match status" value="2"/>
</dbReference>
<dbReference type="PROSITE" id="PS00436">
    <property type="entry name" value="PEROXIDASE_2"/>
    <property type="match status" value="1"/>
</dbReference>
<dbReference type="Gene3D" id="1.10.420.10">
    <property type="entry name" value="Peroxidase, domain 2"/>
    <property type="match status" value="2"/>
</dbReference>
<dbReference type="PANTHER" id="PTHR30555:SF6">
    <property type="entry name" value="CATALASE-PEROXIDASE"/>
    <property type="match status" value="1"/>
</dbReference>
<comment type="subunit">
    <text evidence="8">Homodimer or homotetramer.</text>
</comment>
<comment type="similarity">
    <text evidence="8 9">Belongs to the peroxidase family. Peroxidase/catalase subfamily.</text>
</comment>
<dbReference type="AlphaFoldDB" id="J4UXG4"/>
<evidence type="ECO:0000256" key="10">
    <source>
        <dbReference type="SAM" id="MobiDB-lite"/>
    </source>
</evidence>
<dbReference type="Pfam" id="PF00141">
    <property type="entry name" value="peroxidase"/>
    <property type="match status" value="2"/>
</dbReference>
<keyword evidence="6 8" id="KW-0376">Hydrogen peroxide</keyword>
<comment type="function">
    <text evidence="8">Bifunctional enzyme with both catalase and broad-spectrum peroxidase activity.</text>
</comment>
<evidence type="ECO:0000256" key="4">
    <source>
        <dbReference type="ARBA" id="ARBA00023002"/>
    </source>
</evidence>
<evidence type="ECO:0000259" key="11">
    <source>
        <dbReference type="PROSITE" id="PS50873"/>
    </source>
</evidence>
<keyword evidence="5 8" id="KW-0408">Iron</keyword>
<feature type="domain" description="Plant heme peroxidase family profile" evidence="11">
    <location>
        <begin position="132"/>
        <end position="427"/>
    </location>
</feature>
<dbReference type="EMBL" id="JH611157">
    <property type="protein sequence ID" value="EJP71122.1"/>
    <property type="molecule type" value="Genomic_DNA"/>
</dbReference>
<dbReference type="GO" id="GO:0005829">
    <property type="term" value="C:cytosol"/>
    <property type="evidence" value="ECO:0007669"/>
    <property type="project" value="TreeGrafter"/>
</dbReference>
<keyword evidence="4 8" id="KW-0560">Oxidoreductase</keyword>
<dbReference type="GO" id="GO:0004096">
    <property type="term" value="F:catalase activity"/>
    <property type="evidence" value="ECO:0007669"/>
    <property type="project" value="UniProtKB-UniRule"/>
</dbReference>
<dbReference type="InterPro" id="IPR000763">
    <property type="entry name" value="Catalase_peroxidase"/>
</dbReference>
<dbReference type="GO" id="GO:0070301">
    <property type="term" value="P:cellular response to hydrogen peroxide"/>
    <property type="evidence" value="ECO:0007669"/>
    <property type="project" value="TreeGrafter"/>
</dbReference>
<dbReference type="HOGENOM" id="CLU_025424_2_0_6"/>
<feature type="site" description="Transition state stabilizer" evidence="8">
    <location>
        <position position="95"/>
    </location>
</feature>
<dbReference type="PROSITE" id="PS50873">
    <property type="entry name" value="PEROXIDASE_4"/>
    <property type="match status" value="1"/>
</dbReference>
<feature type="binding site" description="axial binding residue" evidence="8">
    <location>
        <position position="262"/>
    </location>
    <ligand>
        <name>heme b</name>
        <dbReference type="ChEBI" id="CHEBI:60344"/>
    </ligand>
    <ligandPart>
        <name>Fe</name>
        <dbReference type="ChEBI" id="CHEBI:18248"/>
    </ligandPart>
</feature>
<feature type="region of interest" description="Disordered" evidence="10">
    <location>
        <begin position="1"/>
        <end position="26"/>
    </location>
</feature>
<reference evidence="12 13" key="1">
    <citation type="journal article" date="2012" name="ISME J.">
        <title>Genomic insights to SAR86, an abundant and uncultivated marine bacterial lineage.</title>
        <authorList>
            <person name="Dupont C.L."/>
            <person name="Rusch D.B."/>
            <person name="Yooseph S."/>
            <person name="Lombardo M.J."/>
            <person name="Richter R.A."/>
            <person name="Valas R."/>
            <person name="Novotny M."/>
            <person name="Yee-Greenbaum J."/>
            <person name="Selengut J.D."/>
            <person name="Haft D.H."/>
            <person name="Halpern A.L."/>
            <person name="Lasken R.S."/>
            <person name="Nealson K."/>
            <person name="Friedman R."/>
            <person name="Venter J.C."/>
        </authorList>
    </citation>
    <scope>NUCLEOTIDE SEQUENCE [LARGE SCALE GENOMIC DNA]</scope>
</reference>
<evidence type="ECO:0000256" key="2">
    <source>
        <dbReference type="ARBA" id="ARBA00022617"/>
    </source>
</evidence>
<dbReference type="InterPro" id="IPR002016">
    <property type="entry name" value="Haem_peroxidase"/>
</dbReference>